<dbReference type="KEGG" id="min:Minf_0046"/>
<dbReference type="EMBL" id="CP000975">
    <property type="protein sequence ID" value="ACD82106.1"/>
    <property type="molecule type" value="Genomic_DNA"/>
</dbReference>
<organism evidence="1 2">
    <name type="scientific">Methylacidiphilum infernorum (isolate V4)</name>
    <name type="common">Methylokorus infernorum (strain V4)</name>
    <dbReference type="NCBI Taxonomy" id="481448"/>
    <lineage>
        <taxon>Bacteria</taxon>
        <taxon>Pseudomonadati</taxon>
        <taxon>Verrucomicrobiota</taxon>
        <taxon>Methylacidiphilae</taxon>
        <taxon>Methylacidiphilales</taxon>
        <taxon>Methylacidiphilaceae</taxon>
        <taxon>Methylacidiphilum (ex Ratnadevi et al. 2023)</taxon>
    </lineage>
</organism>
<gene>
    <name evidence="1" type="ordered locus">Minf_0046</name>
</gene>
<dbReference type="HOGENOM" id="CLU_3345795_0_0_0"/>
<accession>B3DWW6</accession>
<dbReference type="AlphaFoldDB" id="B3DWW6"/>
<proteinExistence type="predicted"/>
<evidence type="ECO:0000313" key="1">
    <source>
        <dbReference type="EMBL" id="ACD82106.1"/>
    </source>
</evidence>
<sequence>MDSSKKNSKARPGERLVAGMKRDFSCGRLGHFQKIGR</sequence>
<reference evidence="1 2" key="1">
    <citation type="journal article" date="2008" name="Biol. Direct">
        <title>Complete genome sequence of the extremely acidophilic methanotroph isolate V4, Methylacidiphilum infernorum, a representative of the bacterial phylum Verrucomicrobia.</title>
        <authorList>
            <person name="Hou S."/>
            <person name="Makarova K.S."/>
            <person name="Saw J.H."/>
            <person name="Senin P."/>
            <person name="Ly B.V."/>
            <person name="Zhou Z."/>
            <person name="Ren Y."/>
            <person name="Wang J."/>
            <person name="Galperin M.Y."/>
            <person name="Omelchenko M.V."/>
            <person name="Wolf Y.I."/>
            <person name="Yutin N."/>
            <person name="Koonin E.V."/>
            <person name="Stott M.B."/>
            <person name="Mountain B.W."/>
            <person name="Crowe M.A."/>
            <person name="Smirnova A.V."/>
            <person name="Dunfield P.F."/>
            <person name="Feng L."/>
            <person name="Wang L."/>
            <person name="Alam M."/>
        </authorList>
    </citation>
    <scope>NUCLEOTIDE SEQUENCE [LARGE SCALE GENOMIC DNA]</scope>
    <source>
        <strain evidence="2">Isolate V4</strain>
    </source>
</reference>
<evidence type="ECO:0000313" key="2">
    <source>
        <dbReference type="Proteomes" id="UP000009149"/>
    </source>
</evidence>
<dbReference type="Proteomes" id="UP000009149">
    <property type="component" value="Chromosome"/>
</dbReference>
<name>B3DWW6_METI4</name>
<dbReference type="STRING" id="481448.Minf_0046"/>
<protein>
    <submittedName>
        <fullName evidence="1">Uncharacterized protein</fullName>
    </submittedName>
</protein>